<dbReference type="EMBL" id="JAKOGG010000254">
    <property type="protein sequence ID" value="MCS4558816.1"/>
    <property type="molecule type" value="Genomic_DNA"/>
</dbReference>
<name>A0ABT2FRW4_9GAMM</name>
<dbReference type="Proteomes" id="UP001201549">
    <property type="component" value="Unassembled WGS sequence"/>
</dbReference>
<comment type="caution">
    <text evidence="2">The sequence shown here is derived from an EMBL/GenBank/DDBJ whole genome shotgun (WGS) entry which is preliminary data.</text>
</comment>
<dbReference type="RefSeq" id="WP_238898615.1">
    <property type="nucleotide sequence ID" value="NZ_JAKOGG010000254.1"/>
</dbReference>
<evidence type="ECO:0000256" key="1">
    <source>
        <dbReference type="SAM" id="MobiDB-lite"/>
    </source>
</evidence>
<feature type="compositionally biased region" description="Low complexity" evidence="1">
    <location>
        <begin position="45"/>
        <end position="56"/>
    </location>
</feature>
<reference evidence="3" key="2">
    <citation type="submission" date="2023-07" db="EMBL/GenBank/DDBJ databases">
        <title>Shewanella mangrovi sp. nov., an acetaldehyde- degrading bacterium isolated from mangrove sediment.</title>
        <authorList>
            <person name="Liu Y."/>
        </authorList>
    </citation>
    <scope>NUCLEOTIDE SEQUENCE [LARGE SCALE GENOMIC DNA]</scope>
    <source>
        <strain evidence="3">C32</strain>
    </source>
</reference>
<accession>A0ABT2FRW4</accession>
<reference evidence="2 3" key="1">
    <citation type="submission" date="2022-02" db="EMBL/GenBank/DDBJ databases">
        <authorList>
            <person name="Zhuang L."/>
        </authorList>
    </citation>
    <scope>NUCLEOTIDE SEQUENCE [LARGE SCALE GENOMIC DNA]</scope>
    <source>
        <strain evidence="2 3">C32</strain>
    </source>
</reference>
<evidence type="ECO:0000313" key="2">
    <source>
        <dbReference type="EMBL" id="MCS4558816.1"/>
    </source>
</evidence>
<organism evidence="2 3">
    <name type="scientific">Shewanella electrica</name>
    <dbReference type="NCBI Taxonomy" id="515560"/>
    <lineage>
        <taxon>Bacteria</taxon>
        <taxon>Pseudomonadati</taxon>
        <taxon>Pseudomonadota</taxon>
        <taxon>Gammaproteobacteria</taxon>
        <taxon>Alteromonadales</taxon>
        <taxon>Shewanellaceae</taxon>
        <taxon>Shewanella</taxon>
    </lineage>
</organism>
<keyword evidence="3" id="KW-1185">Reference proteome</keyword>
<protein>
    <submittedName>
        <fullName evidence="2">Uncharacterized protein</fullName>
    </submittedName>
</protein>
<evidence type="ECO:0000313" key="3">
    <source>
        <dbReference type="Proteomes" id="UP001201549"/>
    </source>
</evidence>
<feature type="non-terminal residue" evidence="2">
    <location>
        <position position="1"/>
    </location>
</feature>
<gene>
    <name evidence="2" type="ORF">L9G74_20565</name>
</gene>
<sequence length="91" mass="10057">RSSNALEKGFSNAISGSLNSILGSNTTNEFRFQYSREDRPRPYDGPTIPGTIAPPGVNDGERPFPDTGVDFGGGYRFGMPFFIPIKYYDTR</sequence>
<feature type="region of interest" description="Disordered" evidence="1">
    <location>
        <begin position="36"/>
        <end position="65"/>
    </location>
</feature>
<proteinExistence type="predicted"/>
<feature type="non-terminal residue" evidence="2">
    <location>
        <position position="91"/>
    </location>
</feature>